<gene>
    <name evidence="2" type="primary">ORF3a</name>
</gene>
<dbReference type="OrthoDB" id="27834at10239"/>
<reference evidence="2" key="1">
    <citation type="journal article" date="2017" name="Arch. Virol.">
        <title>Molecular characterization of a novel luteovirus infecting apple by next-generation sequencing.</title>
        <authorList>
            <person name="Shen P."/>
            <person name="Tian X."/>
            <person name="Zhang S."/>
            <person name="Ren F."/>
            <person name="Li P."/>
            <person name="Yu Y.Q."/>
            <person name="Li R."/>
            <person name="Zhou C."/>
            <person name="Cao M."/>
        </authorList>
    </citation>
    <scope>NUCLEOTIDE SEQUENCE [LARGE SCALE GENOMIC DNA]</scope>
    <source>
        <strain evidence="2">A68</strain>
    </source>
</reference>
<proteinExistence type="predicted"/>
<keyword evidence="1" id="KW-0472">Membrane</keyword>
<dbReference type="GeneID" id="41701552"/>
<protein>
    <submittedName>
        <fullName evidence="2">P3a protein</fullName>
    </submittedName>
</protein>
<dbReference type="RefSeq" id="YP_009551925.1">
    <property type="nucleotide sequence ID" value="NC_040549.1"/>
</dbReference>
<keyword evidence="3" id="KW-1185">Reference proteome</keyword>
<dbReference type="EMBL" id="MF580384">
    <property type="protein sequence ID" value="ATY36303.1"/>
    <property type="molecule type" value="Genomic_RNA"/>
</dbReference>
<organism evidence="2">
    <name type="scientific">Luteovirus sociomali</name>
    <dbReference type="NCBI Taxonomy" id="2054409"/>
    <lineage>
        <taxon>Viruses</taxon>
        <taxon>Riboviria</taxon>
        <taxon>Orthornavirae</taxon>
        <taxon>Kitrinoviricota</taxon>
        <taxon>Tolucaviricetes</taxon>
        <taxon>Tolivirales</taxon>
        <taxon>Tombusviridae</taxon>
        <taxon>Regressovirinae</taxon>
        <taxon>Luteovirus</taxon>
    </lineage>
</organism>
<keyword evidence="1" id="KW-0812">Transmembrane</keyword>
<feature type="transmembrane region" description="Helical" evidence="1">
    <location>
        <begin position="6"/>
        <end position="28"/>
    </location>
</feature>
<evidence type="ECO:0000256" key="1">
    <source>
        <dbReference type="SAM" id="Phobius"/>
    </source>
</evidence>
<evidence type="ECO:0000313" key="2">
    <source>
        <dbReference type="EMBL" id="ATY36303.1"/>
    </source>
</evidence>
<name>A0A2H4QXD6_9TOMB</name>
<sequence length="45" mass="4975">MDFKFLAGFSVGFIASIPIVIVVCYYAYLKISAQVRAIVNEFGRG</sequence>
<keyword evidence="1" id="KW-1133">Transmembrane helix</keyword>
<dbReference type="Proteomes" id="UP000290655">
    <property type="component" value="Segment"/>
</dbReference>
<evidence type="ECO:0000313" key="3">
    <source>
        <dbReference type="Proteomes" id="UP000290655"/>
    </source>
</evidence>
<accession>A0A2H4QXD6</accession>
<dbReference type="KEGG" id="vg:41701552"/>